<feature type="compositionally biased region" description="Polar residues" evidence="1">
    <location>
        <begin position="3611"/>
        <end position="3622"/>
    </location>
</feature>
<feature type="region of interest" description="Disordered" evidence="1">
    <location>
        <begin position="3604"/>
        <end position="3626"/>
    </location>
</feature>
<feature type="compositionally biased region" description="Basic and acidic residues" evidence="1">
    <location>
        <begin position="2213"/>
        <end position="2229"/>
    </location>
</feature>
<feature type="compositionally biased region" description="Basic and acidic residues" evidence="1">
    <location>
        <begin position="3171"/>
        <end position="3189"/>
    </location>
</feature>
<feature type="region of interest" description="Disordered" evidence="1">
    <location>
        <begin position="1386"/>
        <end position="1406"/>
    </location>
</feature>
<feature type="compositionally biased region" description="Basic residues" evidence="1">
    <location>
        <begin position="2786"/>
        <end position="2801"/>
    </location>
</feature>
<evidence type="ECO:0000313" key="3">
    <source>
        <dbReference type="Proteomes" id="UP000515204"/>
    </source>
</evidence>
<feature type="domain" description="C2H2-type" evidence="2">
    <location>
        <begin position="3673"/>
        <end position="3695"/>
    </location>
</feature>
<protein>
    <submittedName>
        <fullName evidence="4 5">Uncharacterized protein LOC106743641</fullName>
    </submittedName>
</protein>
<dbReference type="PROSITE" id="PS00028">
    <property type="entry name" value="ZINC_FINGER_C2H2_1"/>
    <property type="match status" value="1"/>
</dbReference>
<feature type="region of interest" description="Disordered" evidence="1">
    <location>
        <begin position="2669"/>
        <end position="2691"/>
    </location>
</feature>
<feature type="compositionally biased region" description="Polar residues" evidence="1">
    <location>
        <begin position="2802"/>
        <end position="2824"/>
    </location>
</feature>
<feature type="compositionally biased region" description="Basic and acidic residues" evidence="1">
    <location>
        <begin position="2368"/>
        <end position="2380"/>
    </location>
</feature>
<feature type="region of interest" description="Disordered" evidence="1">
    <location>
        <begin position="2786"/>
        <end position="2889"/>
    </location>
</feature>
<feature type="compositionally biased region" description="Basic and acidic residues" evidence="1">
    <location>
        <begin position="1263"/>
        <end position="1272"/>
    </location>
</feature>
<feature type="compositionally biased region" description="Polar residues" evidence="1">
    <location>
        <begin position="1715"/>
        <end position="1734"/>
    </location>
</feature>
<feature type="region of interest" description="Disordered" evidence="1">
    <location>
        <begin position="835"/>
        <end position="931"/>
    </location>
</feature>
<evidence type="ECO:0000259" key="2">
    <source>
        <dbReference type="PROSITE" id="PS00028"/>
    </source>
</evidence>
<feature type="compositionally biased region" description="Basic and acidic residues" evidence="1">
    <location>
        <begin position="3544"/>
        <end position="3563"/>
    </location>
</feature>
<sequence>MNYSGNMPDWHQYNPPQSGINEVTSTAQNVNSGHLPFISSISPTQLNHGLNLNTEGHEKHQNDPAYNPRHYQPHLPGNISHGHNAADNTPLASMVQMQNCIGHYGPSNTRNPMVDNLNGPMDPRNTAIGGLNEELGYRNNQVPLNGPISHLNGPNVMNMNAPHQHGSVGPRNTNVNSHPASRAGPSSFVSCKGMCCNPDPSISYQQWEKYCSYQNSTTYRENIRASGYQTDTRRFGNDFNFRKDNFDGKEVMPPPSIVPNAPSTNTDHRRNFPDYKYRKDRLLSRSYPPTSGMLQNYPMQNYNYTGEYQKYPYNVKEYSKVSNMNMPSQGMVKHQEQGFMAQQKYNSKQQQVPYQSGDIMSNSMPSTSVNASMMPSAQNTYFNPAQYPRNLPTESAHDCQKVAADNVPMVNRMPMSNMHPPSHSRYQMYQQKIAMQRFSMENQLRELEARVPGYQSHPRYKECLVKYRELLKLQQTVTYQGQMQQTPCVAASTSVNTAASVPPINLQFDQNGVLINSSYMPEAFPRVQQVLNPQAPVDGSDKQSKPEGNGIPDMASVQKSQEQLVLPQQQQTHDVHAAALCPDGLQKQNRYPVQKSLEPNVQFEVQRKTGNENFNNLNGSPGGDTAIQQKISKEFADKPELDVRQFLANWDESEDEDGASSNMQNVVLSNSTPVVVVGYENVNITAKTLEGLEASKPEENQEKSDTVSAQDCLTISYSTPKNVEVAKDACKEVVEVAKESIVQPGSIIQCISNGPDEVPTIHIVDNLEIGSILQVTNGQVTETLERQEVSFFHEGAEVEASAIALEADKFKKSDAGDSPAAIKYNVDLEKLSKENYIVENSPPKTVESTSQTSTRVVDDHQEALPTPAKDNLDSADDINLKKQSSFTSEESHNPDDISLPDLPTSECTPISTTLNTPTHSDSEESSERVEDLTIPTNPIEVVQNSPIISFTQSPMRGEPYDHLNDEAAGAVKSKLADSLENRYQSESHFDGDGSNNTRRRDSVLNAFEFSAGIDKNESTVGMKGDNRDRGSPSGNNTLTRGAKTFPLDGETASAEMTGMCMTLTSGEYELKIVSTGMQNRPARDDKNLTVGRRASKSQAAAGNDAREVQKKLRTLAESSVEARYNESTEELDKALRNIATDSDRRDDAPPQDDANYVGSYEARLLKMTRSEGKSMLNKRKRTPESAHQTVTSATDSSLTSDAKGSRPVEDGCPSKIVRSSPSASHSTKHSILGNDKLRRSEATDKFLEGNPPAESHGINRTSSKIDARDSRSSRHVGRHANRRRSSSGDHVDSHGKRCENTAEKRSEAIVHHNKHTHEAMEHRVKSRAVEDLKVTDVARNEPKTTMTTPMTVATTSKTVDENRERLRLLKEYRRIKYKPAGVAETLSKSNDTQQEVAGDHNSGKRCHTPATCDERAVSLLSDKQLCPKDASFKLPSEEQDRKHAILKTFVNKNVNPDFAIQVTNVNLKLKDNDHQKDLREEAKNSGALDAIKIEINVSCTERNTTEKLLHENIKNAVAETIGHLTSSISSGARSSGSANLRECDKKMICDQAVDPRDRSPSVSTDSAHDDLVRKSEQDNAKTTKYKSAISTCKESVTNDETPDAFSSKKRRSLSSERKIMNNVYEVKDNVNVETESAPNVPEISKTEHAPIRRRSVHQEADQARKIASANFPPNSEESKASSDNPLHTGSTSRGANTQKKDHQEATTAFLCRNARNPQDSVGSKLNAGASTSSGAADPDLQSAAYGNNSTHFDYDHFDVAPNENTDADDKRTDRWKRPKRDDGRFNNLDLYDAASVYMNPIFFNADELENMNTVPVYTTKDGKITYSPNPRFTYHELLMEARTKEGYTREPYFAKSPSFDYYNCSKLRKVFKRNRDSVAVRKREVDPADVKPQFVPKHVDYLPNKNTHHAKNSRNALHLEFFNDNADNLYTGKGDQQEGKETGKKSVVDLGFLEKQCNPDDEPGPNIKHCRTKALAENLDYEKGCNNASSMFDPNAFLEPRALCWEETMESVKSYSSHIDRRNSGNRKELNFSEIFAKQKCLESAFPFLHTGQVSLGGDHGDHKASNDNCDTASESPTLGRTSGYASDDLHSTRHDDSRCEQSDTVACNDRVNTNDDRSCVLSSTTGNVREKSPSAHDALLRDEYAKEQRSQFDQVDIASTVPADEVPPCSPVAPVDDEVHAPEKDECPASLVRDSTLAEPSVADNQSCLPSNEDRSSAEGDAVVKEASDENSAEVTSQLESSADRDGLPDERKCAETVEEPAVSAADDERGAGEIEDSAKTDPGSTDEVVARQEVSRSAPADRRDEEDVPPAAEASVAAEIYFNDETSERDDRNDKENPTVCREEETLASRDPADVAAASLGEENDDERKSRKPRDNERSIGSPPKEPGIDEVDDCGVPALFEPAATLGLQPLVQEEDVCDIFANEKREQNISEFTVIKSIIQADQRQCEEPETRETVKDHDSMIDSKLLCIDSSDCGIYGEARCALMQITEHGFTEDDSMVPMEWETSQIQEDAVNRLCGIDESSIDFAAAANSLRSEDNSLLDNLSLSRSAMKEPRLLELPAEVMNKADEPIAVPTATPPLLTSPPLPVSPPLPPPPLLPASPPLLRKIEATPCQEDEEQQKEQNPVSSSSYEKVAYLSATDCNANTKIVPKLVIKKTETSSKCVTKVSPSSSADNSIGKSASRPNCQPKIPKMIIRNARSRPGTPSIEAVPDEASTQTSVRTFMDVLERTVIAAHEELYENNSESSLQSPASYKIPKMKIKLDEKHANKIVMAEETGELGMKRRNLKKTIPKVKIKNSPRSESSDNSIFNSATPQESSGSLERYKEKIPVLKLRKQERNRSSSPEVVRKRHSSSHSDVSAKRYKRSGRDGNVGHCTRRSSSDSARTAAAECEVKRNAMMCISEKIPKVIIKRTSASAEFKCELSKSGRSVIAKSAKWQPEVKLERYRILDSMAKDLKSSSSLTPVSLRIIDKIFASRRDDCRWRKRHNLHKLSRSNSTSDLHPIRCKQRRMSDYDCVSKDAEGGRSSCSTPKKSASSGGHGKSTDERRKNDKRRSRSRDNNSRTEASVDPVEKKVVEKDQSAVGRSASEKVTSQRDQCRADDDVRREKVAKTEEDSTKLERKTSPKHSSTTDFKTALKELKATSKAENCFVKSPGLSRVFSEEIEERTEKEQRNEDGPLPCKDGDQVAMKERLGSNDMDIECTLQDDAISLKEGISNNFEMDSNAVIKIESSDESQTTIEILPASPDDSRGELEGHVIDDGDSEQLYPADAIPTQFELELEITDNSNIDLLDVSMSRLKPVGCYSSRHASTEECGNQASKVSCYSKPELLHRDKNSSARGERAKVEVEEIPPTFPCGEERTDSQTARREKKFCCNDSLIKEVLAAKETLKKCLSRCESGAKPKTFAEKEQNSSFDLKSLSETHPKSSDALQGCRGAVAPQTGSAAVASRPNKTESIANAEESDKKHSKSSKSVSNVNKRPADERDEELRQTGADTKGRATEEARECTTISLKAFKRFSQAAASREEPPRVINLSEKRKKNPGDQKDTVPQSPRKEEDGKMSSYKIPKISRATDRRSKEAKPKEDNMPILEPAVVVNLDSGFDRESSRSPPVITNQDSGDASKLANNDKVITSDKVDMKDVHKKSEMSIADFVTQLAYHEKATIKHRRYCNLCERWFPTSSRHRRHLAGYQHRHIELTQRRSIHTLFMLFTGNPCPRLVPANVVRNDCAVGELTPLQIAVQDVTKSFDHTEQSPKKQNDVDK</sequence>
<dbReference type="OrthoDB" id="7701774at2759"/>
<dbReference type="Proteomes" id="UP000515204">
    <property type="component" value="Unplaced"/>
</dbReference>
<feature type="region of interest" description="Disordered" evidence="1">
    <location>
        <begin position="245"/>
        <end position="272"/>
    </location>
</feature>
<feature type="compositionally biased region" description="Basic and acidic residues" evidence="1">
    <location>
        <begin position="3483"/>
        <end position="3508"/>
    </location>
</feature>
<feature type="region of interest" description="Disordered" evidence="1">
    <location>
        <begin position="2117"/>
        <end position="2136"/>
    </location>
</feature>
<feature type="region of interest" description="Disordered" evidence="1">
    <location>
        <begin position="2196"/>
        <end position="2397"/>
    </location>
</feature>
<feature type="compositionally biased region" description="Basic and acidic residues" evidence="1">
    <location>
        <begin position="2290"/>
        <end position="2307"/>
    </location>
</feature>
<feature type="compositionally biased region" description="Basic and acidic residues" evidence="1">
    <location>
        <begin position="1644"/>
        <end position="1664"/>
    </location>
</feature>
<feature type="compositionally biased region" description="Basic residues" evidence="1">
    <location>
        <begin position="1273"/>
        <end position="1285"/>
    </location>
</feature>
<feature type="compositionally biased region" description="Low complexity" evidence="1">
    <location>
        <begin position="2311"/>
        <end position="2321"/>
    </location>
</feature>
<feature type="compositionally biased region" description="Basic and acidic residues" evidence="1">
    <location>
        <begin position="2826"/>
        <end position="2844"/>
    </location>
</feature>
<feature type="region of interest" description="Disordered" evidence="1">
    <location>
        <begin position="2578"/>
        <end position="2607"/>
    </location>
</feature>
<feature type="region of interest" description="Disordered" evidence="1">
    <location>
        <begin position="3422"/>
        <end position="3508"/>
    </location>
</feature>
<feature type="compositionally biased region" description="Polar residues" evidence="1">
    <location>
        <begin position="842"/>
        <end position="855"/>
    </location>
</feature>
<feature type="compositionally biased region" description="Basic and acidic residues" evidence="1">
    <location>
        <begin position="1235"/>
        <end position="1247"/>
    </location>
</feature>
<dbReference type="InterPro" id="IPR013087">
    <property type="entry name" value="Znf_C2H2_type"/>
</dbReference>
<accession>A0A6P3X5J0</accession>
<feature type="region of interest" description="Disordered" evidence="1">
    <location>
        <begin position="1630"/>
        <end position="1781"/>
    </location>
</feature>
<evidence type="ECO:0000256" key="1">
    <source>
        <dbReference type="SAM" id="MobiDB-lite"/>
    </source>
</evidence>
<feature type="compositionally biased region" description="Basic and acidic residues" evidence="1">
    <location>
        <begin position="3574"/>
        <end position="3589"/>
    </location>
</feature>
<dbReference type="RefSeq" id="XP_014473164.1">
    <property type="nucleotide sequence ID" value="XM_014617678.1"/>
</dbReference>
<feature type="compositionally biased region" description="Polar residues" evidence="1">
    <location>
        <begin position="1386"/>
        <end position="1395"/>
    </location>
</feature>
<feature type="region of interest" description="Disordered" evidence="1">
    <location>
        <begin position="3523"/>
        <end position="3590"/>
    </location>
</feature>
<evidence type="ECO:0000313" key="4">
    <source>
        <dbReference type="RefSeq" id="XP_014473164.1"/>
    </source>
</evidence>
<feature type="region of interest" description="Disordered" evidence="1">
    <location>
        <begin position="3021"/>
        <end position="3137"/>
    </location>
</feature>
<feature type="compositionally biased region" description="Polar residues" evidence="1">
    <location>
        <begin position="2669"/>
        <end position="2689"/>
    </location>
</feature>
<name>A0A6P3X5J0_DINQU</name>
<feature type="region of interest" description="Disordered" evidence="1">
    <location>
        <begin position="1016"/>
        <end position="1046"/>
    </location>
</feature>
<feature type="compositionally biased region" description="Pro residues" evidence="1">
    <location>
        <begin position="2585"/>
        <end position="2606"/>
    </location>
</feature>
<feature type="compositionally biased region" description="Basic and acidic residues" evidence="1">
    <location>
        <begin position="1286"/>
        <end position="1301"/>
    </location>
</feature>
<feature type="compositionally biased region" description="Basic and acidic residues" evidence="1">
    <location>
        <begin position="2243"/>
        <end position="2257"/>
    </location>
</feature>
<feature type="compositionally biased region" description="Polar residues" evidence="1">
    <location>
        <begin position="2067"/>
        <end position="2085"/>
    </location>
</feature>
<feature type="compositionally biased region" description="Low complexity" evidence="1">
    <location>
        <begin position="3030"/>
        <end position="3041"/>
    </location>
</feature>
<keyword evidence="3" id="KW-1185">Reference proteome</keyword>
<proteinExistence type="predicted"/>
<feature type="compositionally biased region" description="Basic and acidic residues" evidence="1">
    <location>
        <begin position="2331"/>
        <end position="2355"/>
    </location>
</feature>
<feature type="region of interest" description="Disordered" evidence="1">
    <location>
        <begin position="2059"/>
        <end position="2103"/>
    </location>
</feature>
<feature type="compositionally biased region" description="Basic and acidic residues" evidence="1">
    <location>
        <begin position="3074"/>
        <end position="3084"/>
    </location>
</feature>
<feature type="region of interest" description="Disordered" evidence="1">
    <location>
        <begin position="533"/>
        <end position="571"/>
    </location>
</feature>
<feature type="region of interest" description="Disordered" evidence="1">
    <location>
        <begin position="1169"/>
        <end position="1301"/>
    </location>
</feature>
<dbReference type="KEGG" id="dqu:106743641"/>
<gene>
    <name evidence="4 5" type="primary">LOC106743641</name>
</gene>
<feature type="compositionally biased region" description="Polar residues" evidence="1">
    <location>
        <begin position="1671"/>
        <end position="1697"/>
    </location>
</feature>
<feature type="compositionally biased region" description="Basic and acidic residues" evidence="1">
    <location>
        <begin position="3096"/>
        <end position="3127"/>
    </location>
</feature>
<feature type="compositionally biased region" description="Polar residues" evidence="1">
    <location>
        <begin position="1588"/>
        <end position="1599"/>
    </location>
</feature>
<evidence type="ECO:0000313" key="5">
    <source>
        <dbReference type="RefSeq" id="XP_014473165.1"/>
    </source>
</evidence>
<feature type="region of interest" description="Disordered" evidence="1">
    <location>
        <begin position="3167"/>
        <end position="3189"/>
    </location>
</feature>
<reference evidence="4 5" key="1">
    <citation type="submission" date="2025-04" db="UniProtKB">
        <authorList>
            <consortium name="RefSeq"/>
        </authorList>
    </citation>
    <scope>IDENTIFICATION</scope>
</reference>
<feature type="compositionally biased region" description="Basic and acidic residues" evidence="1">
    <location>
        <begin position="920"/>
        <end position="931"/>
    </location>
</feature>
<dbReference type="RefSeq" id="XP_014473165.1">
    <property type="nucleotide sequence ID" value="XM_014617679.1"/>
</dbReference>
<feature type="compositionally biased region" description="Basic and acidic residues" evidence="1">
    <location>
        <begin position="2088"/>
        <end position="2102"/>
    </location>
</feature>
<feature type="compositionally biased region" description="Low complexity" evidence="1">
    <location>
        <begin position="558"/>
        <end position="571"/>
    </location>
</feature>
<organism evidence="3 4">
    <name type="scientific">Dinoponera quadriceps</name>
    <name type="common">South American ant</name>
    <dbReference type="NCBI Taxonomy" id="609295"/>
    <lineage>
        <taxon>Eukaryota</taxon>
        <taxon>Metazoa</taxon>
        <taxon>Ecdysozoa</taxon>
        <taxon>Arthropoda</taxon>
        <taxon>Hexapoda</taxon>
        <taxon>Insecta</taxon>
        <taxon>Pterygota</taxon>
        <taxon>Neoptera</taxon>
        <taxon>Endopterygota</taxon>
        <taxon>Hymenoptera</taxon>
        <taxon>Apocrita</taxon>
        <taxon>Aculeata</taxon>
        <taxon>Formicoidea</taxon>
        <taxon>Formicidae</taxon>
        <taxon>Ponerinae</taxon>
        <taxon>Ponerini</taxon>
        <taxon>Dinoponera</taxon>
    </lineage>
</organism>
<feature type="compositionally biased region" description="Basic and acidic residues" evidence="1">
    <location>
        <begin position="2268"/>
        <end position="2281"/>
    </location>
</feature>
<feature type="region of interest" description="Disordered" evidence="1">
    <location>
        <begin position="2161"/>
        <end position="2181"/>
    </location>
</feature>
<feature type="compositionally biased region" description="Polar residues" evidence="1">
    <location>
        <begin position="905"/>
        <end position="919"/>
    </location>
</feature>
<feature type="compositionally biased region" description="Basic and acidic residues" evidence="1">
    <location>
        <begin position="1566"/>
        <end position="1581"/>
    </location>
</feature>
<feature type="region of interest" description="Disordered" evidence="1">
    <location>
        <begin position="1551"/>
        <end position="1614"/>
    </location>
</feature>
<feature type="compositionally biased region" description="Low complexity" evidence="1">
    <location>
        <begin position="1189"/>
        <end position="1202"/>
    </location>
</feature>
<dbReference type="GeneID" id="106743641"/>